<dbReference type="Pfam" id="PF00635">
    <property type="entry name" value="Motile_Sperm"/>
    <property type="match status" value="1"/>
</dbReference>
<name>A0A482VAT5_ASBVE</name>
<evidence type="ECO:0000313" key="5">
    <source>
        <dbReference type="Proteomes" id="UP000292052"/>
    </source>
</evidence>
<dbReference type="GO" id="GO:0140284">
    <property type="term" value="C:endoplasmic reticulum-endosome membrane contact site"/>
    <property type="evidence" value="ECO:0007669"/>
    <property type="project" value="TreeGrafter"/>
</dbReference>
<keyword evidence="2" id="KW-0472">Membrane</keyword>
<dbReference type="InterPro" id="IPR053012">
    <property type="entry name" value="ER-organelle_contact"/>
</dbReference>
<dbReference type="STRING" id="1661398.A0A482VAT5"/>
<accession>A0A482VAT5</accession>
<dbReference type="Proteomes" id="UP000292052">
    <property type="component" value="Unassembled WGS sequence"/>
</dbReference>
<feature type="domain" description="MSP" evidence="3">
    <location>
        <begin position="94"/>
        <end position="212"/>
    </location>
</feature>
<dbReference type="AlphaFoldDB" id="A0A482VAT5"/>
<dbReference type="Gene3D" id="2.60.40.10">
    <property type="entry name" value="Immunoglobulins"/>
    <property type="match status" value="1"/>
</dbReference>
<dbReference type="PROSITE" id="PS50202">
    <property type="entry name" value="MSP"/>
    <property type="match status" value="1"/>
</dbReference>
<evidence type="ECO:0000313" key="4">
    <source>
        <dbReference type="EMBL" id="RZB40385.1"/>
    </source>
</evidence>
<reference evidence="4 5" key="1">
    <citation type="submission" date="2017-03" db="EMBL/GenBank/DDBJ databases">
        <title>Genome of the blue death feigning beetle - Asbolus verrucosus.</title>
        <authorList>
            <person name="Rider S.D."/>
        </authorList>
    </citation>
    <scope>NUCLEOTIDE SEQUENCE [LARGE SCALE GENOMIC DNA]</scope>
    <source>
        <strain evidence="4">Butters</strain>
        <tissue evidence="4">Head and leg muscle</tissue>
    </source>
</reference>
<feature type="compositionally biased region" description="Low complexity" evidence="1">
    <location>
        <begin position="75"/>
        <end position="84"/>
    </location>
</feature>
<sequence>AFKIIKSWLPEKAVQKIKFVSKKDIKEYVPLDQALICWGGQNDYSFSFLPEPQDSVPNNTSTPISTNRKVHFADGSPMSESPEGSGDRDHDGSALSVQPSNIITFIKEGGELVSTLELQNTDSSIILSFKLKTTSPEKFRVRPSVGCLIPGARATVHVTLLPGFQLGGLSRDKFLVMSTVIEASEMNQDLSLLWKDTSGRKINQHRLKCAQMNEVTKNGNAVAVSGGTSEGELSLNSQILTSINNLTECQSQLHGAVKHIQRFQIATVILVIILGVMLSYILHLEIREGYIGSCKNPNAP</sequence>
<evidence type="ECO:0000256" key="1">
    <source>
        <dbReference type="SAM" id="MobiDB-lite"/>
    </source>
</evidence>
<dbReference type="PANTHER" id="PTHR46384:SF1">
    <property type="entry name" value="MOTILE SPERM DOMAIN-CONTAINING PROTEIN 2"/>
    <property type="match status" value="1"/>
</dbReference>
<dbReference type="SUPFAM" id="SSF52087">
    <property type="entry name" value="CRAL/TRIO domain"/>
    <property type="match status" value="1"/>
</dbReference>
<keyword evidence="5" id="KW-1185">Reference proteome</keyword>
<protein>
    <submittedName>
        <fullName evidence="4">Motile sperm domain-containing protein 2</fullName>
    </submittedName>
</protein>
<comment type="caution">
    <text evidence="4">The sequence shown here is derived from an EMBL/GenBank/DDBJ whole genome shotgun (WGS) entry which is preliminary data.</text>
</comment>
<dbReference type="OrthoDB" id="75724at2759"/>
<dbReference type="InterPro" id="IPR013783">
    <property type="entry name" value="Ig-like_fold"/>
</dbReference>
<gene>
    <name evidence="4" type="ORF">BDFB_008321</name>
</gene>
<dbReference type="InterPro" id="IPR001251">
    <property type="entry name" value="CRAL-TRIO_dom"/>
</dbReference>
<dbReference type="PANTHER" id="PTHR46384">
    <property type="entry name" value="MOTILE SPERM DOMAIN-CONTAINING PROTEIN 2"/>
    <property type="match status" value="1"/>
</dbReference>
<feature type="region of interest" description="Disordered" evidence="1">
    <location>
        <begin position="50"/>
        <end position="93"/>
    </location>
</feature>
<dbReference type="EMBL" id="QDEB01119320">
    <property type="protein sequence ID" value="RZB40385.1"/>
    <property type="molecule type" value="Genomic_DNA"/>
</dbReference>
<dbReference type="SUPFAM" id="SSF49354">
    <property type="entry name" value="PapD-like"/>
    <property type="match status" value="1"/>
</dbReference>
<feature type="non-terminal residue" evidence="4">
    <location>
        <position position="300"/>
    </location>
</feature>
<feature type="non-terminal residue" evidence="4">
    <location>
        <position position="1"/>
    </location>
</feature>
<dbReference type="InterPro" id="IPR036865">
    <property type="entry name" value="CRAL-TRIO_dom_sf"/>
</dbReference>
<evidence type="ECO:0000259" key="3">
    <source>
        <dbReference type="PROSITE" id="PS50202"/>
    </source>
</evidence>
<feature type="compositionally biased region" description="Polar residues" evidence="1">
    <location>
        <begin position="55"/>
        <end position="67"/>
    </location>
</feature>
<keyword evidence="2" id="KW-1133">Transmembrane helix</keyword>
<proteinExistence type="predicted"/>
<organism evidence="4 5">
    <name type="scientific">Asbolus verrucosus</name>
    <name type="common">Desert ironclad beetle</name>
    <dbReference type="NCBI Taxonomy" id="1661398"/>
    <lineage>
        <taxon>Eukaryota</taxon>
        <taxon>Metazoa</taxon>
        <taxon>Ecdysozoa</taxon>
        <taxon>Arthropoda</taxon>
        <taxon>Hexapoda</taxon>
        <taxon>Insecta</taxon>
        <taxon>Pterygota</taxon>
        <taxon>Neoptera</taxon>
        <taxon>Endopterygota</taxon>
        <taxon>Coleoptera</taxon>
        <taxon>Polyphaga</taxon>
        <taxon>Cucujiformia</taxon>
        <taxon>Tenebrionidae</taxon>
        <taxon>Pimeliinae</taxon>
        <taxon>Asbolus</taxon>
    </lineage>
</organism>
<dbReference type="Pfam" id="PF00650">
    <property type="entry name" value="CRAL_TRIO"/>
    <property type="match status" value="1"/>
</dbReference>
<evidence type="ECO:0000256" key="2">
    <source>
        <dbReference type="SAM" id="Phobius"/>
    </source>
</evidence>
<feature type="transmembrane region" description="Helical" evidence="2">
    <location>
        <begin position="263"/>
        <end position="282"/>
    </location>
</feature>
<dbReference type="GO" id="GO:0012505">
    <property type="term" value="C:endomembrane system"/>
    <property type="evidence" value="ECO:0007669"/>
    <property type="project" value="TreeGrafter"/>
</dbReference>
<dbReference type="InterPro" id="IPR008962">
    <property type="entry name" value="PapD-like_sf"/>
</dbReference>
<keyword evidence="2" id="KW-0812">Transmembrane</keyword>
<dbReference type="Gene3D" id="3.40.525.10">
    <property type="entry name" value="CRAL-TRIO lipid binding domain"/>
    <property type="match status" value="1"/>
</dbReference>
<dbReference type="InterPro" id="IPR000535">
    <property type="entry name" value="MSP_dom"/>
</dbReference>